<dbReference type="OrthoDB" id="2549237at2759"/>
<reference evidence="2" key="1">
    <citation type="journal article" date="2021" name="Nat. Commun.">
        <title>Genetic determinants of endophytism in the Arabidopsis root mycobiome.</title>
        <authorList>
            <person name="Mesny F."/>
            <person name="Miyauchi S."/>
            <person name="Thiergart T."/>
            <person name="Pickel B."/>
            <person name="Atanasova L."/>
            <person name="Karlsson M."/>
            <person name="Huettel B."/>
            <person name="Barry K.W."/>
            <person name="Haridas S."/>
            <person name="Chen C."/>
            <person name="Bauer D."/>
            <person name="Andreopoulos W."/>
            <person name="Pangilinan J."/>
            <person name="LaButti K."/>
            <person name="Riley R."/>
            <person name="Lipzen A."/>
            <person name="Clum A."/>
            <person name="Drula E."/>
            <person name="Henrissat B."/>
            <person name="Kohler A."/>
            <person name="Grigoriev I.V."/>
            <person name="Martin F.M."/>
            <person name="Hacquard S."/>
        </authorList>
    </citation>
    <scope>NUCLEOTIDE SEQUENCE</scope>
    <source>
        <strain evidence="2">MPI-CAGE-CH-0235</strain>
    </source>
</reference>
<sequence>MTSTAMSYRDPIWVAKQLRQEESTVMRSQAITHLGKALRSQSLFQPCWDALGGASGLAELMSDFSLRDIKNICRQLGRTASASNARPARRAALGELCMLLYGDLSELPHKDPRPLRQYYQDIIPACDAQFVEEWETRYAIDWTKQQRRCLFLGHREMYEQKFFATTFSKEVDFRDERRLFQGNPAFIKVILQHMIKTDTITHIPSDFMSVLVMPVLKKLFRRRNPDVGFLDDFLTTLASCMDVHSSQLSRHMKIDSETPIRYTIDRWLRTHKSGAECSAEVKERTEANLRKFLAFVPSTNIASQGTIYSVYFNILDKFRKCDSNYELLRFVLLHIKDFGADINDESPAGLARLRDLVKQHHTWQPIVFFWLDNAKGLELFERLARADPSGTFLDPGHLNSGNRSVTTHSDPGNNSVMMQRQAPGQRSGDVEIVGCMLRNQVKQSPEPPVWLPHIRAIVKERRKKSEESRVAEDRSFWAQSAVNLSVASGDLQLVDETLLWTRRYINEPSVMCDIYDGKPLGTEDLLRLLTAIPKDPNLNPVARITSDIETSHRIILHLTETAKMSSSQPHSNKMKWSFMAETIRRVFCLRTAKSAVESFDSFFKSREVDPAYSGSAAVEVLWKPFLDLLVQAESLLYDCPQARLKSTFSNAYAQFPRFSGHITADLAAFLDKTMKTRLSPEQMKLQIGRRVNWTMRICSSDQPWLAFPFLQQLVLQGDGADSSWHRHILNQSFLSSLPAKMARDLLHLLANAMQEKMREQSANPRETIDKDGKTVLRPPIIKVTTVKMMAQILQNSQLVGASTACDILLGLLVEARHIDIRVALVSSLLSILKEPSYPSQIHSRVLDALEQHVEPVLSQLNERLPVTETGWAAAESGDELPVIGSETPLADLLCNQVCLEEMPDEAKCRIAEMLVRAYGESAIINARWNRLFMAKLGLPLEDRLPAYPAQVHMFSRMFGSLWNYMPDSAISMMREMTLLNLSPTPNIRRVTERVISDRALLESSAGKHWIAQFQNEGEKALSLFGALKATSHLQQTTETLVLKRKDGKDITLQSLQGFIQAIGKHLIQCQFVDLFDRLVSKLCYSRLHGYTNWKSWQMHSAPALQAFLAEIGDVRIAVQATGRRTPRILPDDFRLRCLLLPLPYTKRPEHVASEGEIQAFALELTKLLTWLENNQPYHRDFAKLKEYLKMDASVESTRVALCLCQHEQNLSNGSKKLELTDYLQLELAAMFLELAAHPEVRPCSEVKNLIQQWVESEDKVIQDMGLVLEKKYLS</sequence>
<name>A0A8K0T5G9_9HYPO</name>
<feature type="compositionally biased region" description="Polar residues" evidence="1">
    <location>
        <begin position="399"/>
        <end position="414"/>
    </location>
</feature>
<gene>
    <name evidence="2" type="ORF">B0I35DRAFT_48441</name>
</gene>
<organism evidence="2 3">
    <name type="scientific">Stachybotrys elegans</name>
    <dbReference type="NCBI Taxonomy" id="80388"/>
    <lineage>
        <taxon>Eukaryota</taxon>
        <taxon>Fungi</taxon>
        <taxon>Dikarya</taxon>
        <taxon>Ascomycota</taxon>
        <taxon>Pezizomycotina</taxon>
        <taxon>Sordariomycetes</taxon>
        <taxon>Hypocreomycetidae</taxon>
        <taxon>Hypocreales</taxon>
        <taxon>Stachybotryaceae</taxon>
        <taxon>Stachybotrys</taxon>
    </lineage>
</organism>
<dbReference type="AlphaFoldDB" id="A0A8K0T5G9"/>
<evidence type="ECO:0000256" key="1">
    <source>
        <dbReference type="SAM" id="MobiDB-lite"/>
    </source>
</evidence>
<feature type="region of interest" description="Disordered" evidence="1">
    <location>
        <begin position="394"/>
        <end position="414"/>
    </location>
</feature>
<accession>A0A8K0T5G9</accession>
<dbReference type="Proteomes" id="UP000813444">
    <property type="component" value="Unassembled WGS sequence"/>
</dbReference>
<protein>
    <submittedName>
        <fullName evidence="2">Uncharacterized protein</fullName>
    </submittedName>
</protein>
<proteinExistence type="predicted"/>
<evidence type="ECO:0000313" key="2">
    <source>
        <dbReference type="EMBL" id="KAH7329666.1"/>
    </source>
</evidence>
<comment type="caution">
    <text evidence="2">The sequence shown here is derived from an EMBL/GenBank/DDBJ whole genome shotgun (WGS) entry which is preliminary data.</text>
</comment>
<dbReference type="EMBL" id="JAGPNK010000001">
    <property type="protein sequence ID" value="KAH7329666.1"/>
    <property type="molecule type" value="Genomic_DNA"/>
</dbReference>
<keyword evidence="3" id="KW-1185">Reference proteome</keyword>
<evidence type="ECO:0000313" key="3">
    <source>
        <dbReference type="Proteomes" id="UP000813444"/>
    </source>
</evidence>